<dbReference type="Gene3D" id="2.120.10.70">
    <property type="entry name" value="Fucose-specific lectin"/>
    <property type="match status" value="1"/>
</dbReference>
<gene>
    <name evidence="3" type="ORF">PTT_08170</name>
</gene>
<keyword evidence="4" id="KW-1185">Reference proteome</keyword>
<dbReference type="STRING" id="861557.E3RJ75"/>
<evidence type="ECO:0000256" key="2">
    <source>
        <dbReference type="SAM" id="Phobius"/>
    </source>
</evidence>
<accession>E3RJ75</accession>
<feature type="compositionally biased region" description="Pro residues" evidence="1">
    <location>
        <begin position="18"/>
        <end position="41"/>
    </location>
</feature>
<proteinExistence type="predicted"/>
<dbReference type="Proteomes" id="UP000001067">
    <property type="component" value="Unassembled WGS sequence"/>
</dbReference>
<keyword evidence="2" id="KW-0472">Membrane</keyword>
<keyword evidence="2" id="KW-0812">Transmembrane</keyword>
<sequence length="614" mass="67114">MEHRYGTNYSEDRVRSPSSPPLPNFPAPPLPSSPVSPPVSPPLQNAHMYPADELSRPYSGISGSSVSAICTSPPLPEKHVYGKPVPQELPTNETASYGQMYSTEKETPQMSLGTPMYMSMGTPTPDFSAPEVVPGQFNRSASYATTGDEGVAPPYGRPYGFKEHVDSYDGPEAVAPQPSTPTAPNEITTCGMKKWSFSILVVFIAIAVLVLALGLGLGLGLRKIESNNGISAQCREKTNFCVGGALKAEYLSKRGVFNGTGIALAGESWNRGQRRIFTLYFQHHTGDIRFMQYTTDRKWIGGSKAQTVAYDAKPATPISAVSFAINQTQYFHIFYITTANKVAQITQSNVSSIWTPGPLNALNLTAYDAPTVGLQACWKGNFYGDNDFTRFPTFSGLENTQPFVGSKGMNIWFSIDAHTFQQYAWYSGQENDTWVPIQQWKGFNAHAGVGCYSWGQGSTTYAMFSNEAKTVEVWWKDTNASAESTDTHPINSWQNATKAAIPNVYPITSLGYTTYFYAQMADRTIRGYNISFASENTQLAGEDSSFAITDPAGPVQALGGTHLTLTAFAEKDGERTLWDSLYVFFQTEGDDITAFTRGLNGGEWTRGKLGIPDD</sequence>
<dbReference type="AlphaFoldDB" id="E3RJ75"/>
<evidence type="ECO:0000313" key="4">
    <source>
        <dbReference type="Proteomes" id="UP000001067"/>
    </source>
</evidence>
<dbReference type="SUPFAM" id="SSF89372">
    <property type="entry name" value="Fucose-specific lectin"/>
    <property type="match status" value="1"/>
</dbReference>
<dbReference type="KEGG" id="pte:PTT_08170"/>
<dbReference type="HOGENOM" id="CLU_030824_1_0_1"/>
<name>E3RJ75_PYRTT</name>
<feature type="compositionally biased region" description="Basic and acidic residues" evidence="1">
    <location>
        <begin position="1"/>
        <end position="15"/>
    </location>
</feature>
<feature type="transmembrane region" description="Helical" evidence="2">
    <location>
        <begin position="195"/>
        <end position="221"/>
    </location>
</feature>
<evidence type="ECO:0000256" key="1">
    <source>
        <dbReference type="SAM" id="MobiDB-lite"/>
    </source>
</evidence>
<organism evidence="4">
    <name type="scientific">Pyrenophora teres f. teres (strain 0-1)</name>
    <name type="common">Barley net blotch fungus</name>
    <name type="synonym">Drechslera teres f. teres</name>
    <dbReference type="NCBI Taxonomy" id="861557"/>
    <lineage>
        <taxon>Eukaryota</taxon>
        <taxon>Fungi</taxon>
        <taxon>Dikarya</taxon>
        <taxon>Ascomycota</taxon>
        <taxon>Pezizomycotina</taxon>
        <taxon>Dothideomycetes</taxon>
        <taxon>Pleosporomycetidae</taxon>
        <taxon>Pleosporales</taxon>
        <taxon>Pleosporineae</taxon>
        <taxon>Pleosporaceae</taxon>
        <taxon>Pyrenophora</taxon>
    </lineage>
</organism>
<dbReference type="eggNOG" id="ENOG502SH5V">
    <property type="taxonomic scope" value="Eukaryota"/>
</dbReference>
<feature type="region of interest" description="Disordered" evidence="1">
    <location>
        <begin position="1"/>
        <end position="51"/>
    </location>
</feature>
<dbReference type="EMBL" id="GL533446">
    <property type="protein sequence ID" value="EFQ94238.1"/>
    <property type="molecule type" value="Genomic_DNA"/>
</dbReference>
<dbReference type="OrthoDB" id="3923199at2759"/>
<evidence type="ECO:0000313" key="3">
    <source>
        <dbReference type="EMBL" id="EFQ94238.1"/>
    </source>
</evidence>
<evidence type="ECO:0008006" key="5">
    <source>
        <dbReference type="Google" id="ProtNLM"/>
    </source>
</evidence>
<reference evidence="3 4" key="1">
    <citation type="journal article" date="2010" name="Genome Biol.">
        <title>A first genome assembly of the barley fungal pathogen Pyrenophora teres f. teres.</title>
        <authorList>
            <person name="Ellwood S.R."/>
            <person name="Liu Z."/>
            <person name="Syme R.A."/>
            <person name="Lai Z."/>
            <person name="Hane J.K."/>
            <person name="Keiper F."/>
            <person name="Moffat C.S."/>
            <person name="Oliver R.P."/>
            <person name="Friesen T.L."/>
        </authorList>
    </citation>
    <scope>NUCLEOTIDE SEQUENCE [LARGE SCALE GENOMIC DNA]</scope>
    <source>
        <strain evidence="3 4">0-1</strain>
    </source>
</reference>
<keyword evidence="2" id="KW-1133">Transmembrane helix</keyword>
<protein>
    <recommendedName>
        <fullName evidence="5">Fucose-specific lectin</fullName>
    </recommendedName>
</protein>